<evidence type="ECO:0000313" key="4">
    <source>
        <dbReference type="Proteomes" id="UP000184048"/>
    </source>
</evidence>
<keyword evidence="1" id="KW-0812">Transmembrane</keyword>
<gene>
    <name evidence="3" type="ORF">SAMN02745131_03171</name>
</gene>
<feature type="domain" description="VanZ-like" evidence="2">
    <location>
        <begin position="76"/>
        <end position="202"/>
    </location>
</feature>
<dbReference type="InterPro" id="IPR053150">
    <property type="entry name" value="Teicoplanin_resist-assoc"/>
</dbReference>
<protein>
    <submittedName>
        <fullName evidence="3">Glycopeptide antibiotics resistance protein</fullName>
    </submittedName>
</protein>
<feature type="transmembrane region" description="Helical" evidence="1">
    <location>
        <begin position="73"/>
        <end position="90"/>
    </location>
</feature>
<feature type="transmembrane region" description="Helical" evidence="1">
    <location>
        <begin position="36"/>
        <end position="53"/>
    </location>
</feature>
<feature type="transmembrane region" description="Helical" evidence="1">
    <location>
        <begin position="185"/>
        <end position="206"/>
    </location>
</feature>
<evidence type="ECO:0000313" key="3">
    <source>
        <dbReference type="EMBL" id="SHF63724.1"/>
    </source>
</evidence>
<dbReference type="PANTHER" id="PTHR36834">
    <property type="entry name" value="MEMBRANE PROTEIN-RELATED"/>
    <property type="match status" value="1"/>
</dbReference>
<accession>A0A1M5D9U1</accession>
<name>A0A1M5D9U1_9BACT</name>
<dbReference type="OrthoDB" id="9805025at2"/>
<organism evidence="3 4">
    <name type="scientific">Flavisolibacter ginsengisoli DSM 18119</name>
    <dbReference type="NCBI Taxonomy" id="1121884"/>
    <lineage>
        <taxon>Bacteria</taxon>
        <taxon>Pseudomonadati</taxon>
        <taxon>Bacteroidota</taxon>
        <taxon>Chitinophagia</taxon>
        <taxon>Chitinophagales</taxon>
        <taxon>Chitinophagaceae</taxon>
        <taxon>Flavisolibacter</taxon>
    </lineage>
</organism>
<feature type="transmembrane region" description="Helical" evidence="1">
    <location>
        <begin position="6"/>
        <end position="24"/>
    </location>
</feature>
<reference evidence="3 4" key="1">
    <citation type="submission" date="2016-11" db="EMBL/GenBank/DDBJ databases">
        <authorList>
            <person name="Jaros S."/>
            <person name="Januszkiewicz K."/>
            <person name="Wedrychowicz H."/>
        </authorList>
    </citation>
    <scope>NUCLEOTIDE SEQUENCE [LARGE SCALE GENOMIC DNA]</scope>
    <source>
        <strain evidence="3 4">DSM 18119</strain>
    </source>
</reference>
<dbReference type="Proteomes" id="UP000184048">
    <property type="component" value="Unassembled WGS sequence"/>
</dbReference>
<dbReference type="PANTHER" id="PTHR36834:SF1">
    <property type="entry name" value="INTEGRAL MEMBRANE PROTEIN"/>
    <property type="match status" value="1"/>
</dbReference>
<feature type="transmembrane region" description="Helical" evidence="1">
    <location>
        <begin position="154"/>
        <end position="173"/>
    </location>
</feature>
<sequence>MTAGLKKILVLFPVLLLTVFFLHDHYARDYAHTSKWRIIFFSFTLLLLYTWMLYDLLNKEVGSLLHIGVNSSFYVYIFMVLTLTGYFILFREVSMHDWWHKMVLRVARKDRVNLELFKVFKIYRITNRQVLGNLVMLFPLGIYLPLLYNKMSGFFKVTCICMLFSVAIELLQLVTSFRSTDIDDVFLNTTGAAFGYITYLVISNYFKSSKPLQKEEMEISYNPT</sequence>
<dbReference type="AlphaFoldDB" id="A0A1M5D9U1"/>
<evidence type="ECO:0000259" key="2">
    <source>
        <dbReference type="Pfam" id="PF04892"/>
    </source>
</evidence>
<proteinExistence type="predicted"/>
<keyword evidence="1" id="KW-1133">Transmembrane helix</keyword>
<dbReference type="EMBL" id="FQUU01000014">
    <property type="protein sequence ID" value="SHF63724.1"/>
    <property type="molecule type" value="Genomic_DNA"/>
</dbReference>
<dbReference type="Pfam" id="PF04892">
    <property type="entry name" value="VanZ"/>
    <property type="match status" value="1"/>
</dbReference>
<feature type="transmembrane region" description="Helical" evidence="1">
    <location>
        <begin position="130"/>
        <end position="148"/>
    </location>
</feature>
<dbReference type="InterPro" id="IPR006976">
    <property type="entry name" value="VanZ-like"/>
</dbReference>
<dbReference type="STRING" id="1121884.SAMN02745131_03171"/>
<keyword evidence="1" id="KW-0472">Membrane</keyword>
<evidence type="ECO:0000256" key="1">
    <source>
        <dbReference type="SAM" id="Phobius"/>
    </source>
</evidence>
<keyword evidence="4" id="KW-1185">Reference proteome</keyword>